<protein>
    <submittedName>
        <fullName evidence="9">Putative aliphatic sulfonates transport permease protein SsuC</fullName>
    </submittedName>
</protein>
<feature type="transmembrane region" description="Helical" evidence="7">
    <location>
        <begin position="119"/>
        <end position="138"/>
    </location>
</feature>
<keyword evidence="6 7" id="KW-0472">Membrane</keyword>
<dbReference type="RefSeq" id="WP_063556257.1">
    <property type="nucleotide sequence ID" value="NZ_LITT01000037.1"/>
</dbReference>
<feature type="transmembrane region" description="Helical" evidence="7">
    <location>
        <begin position="171"/>
        <end position="195"/>
    </location>
</feature>
<dbReference type="GO" id="GO:0055085">
    <property type="term" value="P:transmembrane transport"/>
    <property type="evidence" value="ECO:0007669"/>
    <property type="project" value="InterPro"/>
</dbReference>
<keyword evidence="4 7" id="KW-0812">Transmembrane</keyword>
<feature type="transmembrane region" description="Helical" evidence="7">
    <location>
        <begin position="7"/>
        <end position="31"/>
    </location>
</feature>
<evidence type="ECO:0000313" key="10">
    <source>
        <dbReference type="Proteomes" id="UP000077407"/>
    </source>
</evidence>
<sequence>MKRYRSSIIVAVLFFTIWQALAMYIDAMYILPSPTAILEKIWELKDILFLVHLPATLLITIEGLLISIVLGVVLAVAMNISERIQRALYPIVIVTQTVPITALAPIFILWFGYGIWSKVLVTVLITFFPITINVYDGLRSTRKDMEELLITYGASKKDIFMKLKFPASLPYFFSALKMAVPLSVVGAAVSEWLGAEAGLGYFSKRMMTQMDGAGVFAPIVILSLAALILVEILNVLENKIVKWRNEV</sequence>
<comment type="caution">
    <text evidence="9">The sequence shown here is derived from an EMBL/GenBank/DDBJ whole genome shotgun (WGS) entry which is preliminary data.</text>
</comment>
<keyword evidence="3" id="KW-1003">Cell membrane</keyword>
<dbReference type="PATRIC" id="fig|1538.10.peg.3235"/>
<proteinExistence type="inferred from homology"/>
<dbReference type="PANTHER" id="PTHR30151">
    <property type="entry name" value="ALKANE SULFONATE ABC TRANSPORTER-RELATED, MEMBRANE SUBUNIT"/>
    <property type="match status" value="1"/>
</dbReference>
<dbReference type="PROSITE" id="PS50928">
    <property type="entry name" value="ABC_TM1"/>
    <property type="match status" value="1"/>
</dbReference>
<dbReference type="Gene3D" id="1.10.3720.10">
    <property type="entry name" value="MetI-like"/>
    <property type="match status" value="1"/>
</dbReference>
<evidence type="ECO:0000256" key="3">
    <source>
        <dbReference type="ARBA" id="ARBA00022475"/>
    </source>
</evidence>
<comment type="similarity">
    <text evidence="7">Belongs to the binding-protein-dependent transport system permease family.</text>
</comment>
<evidence type="ECO:0000259" key="8">
    <source>
        <dbReference type="PROSITE" id="PS50928"/>
    </source>
</evidence>
<feature type="transmembrane region" description="Helical" evidence="7">
    <location>
        <begin position="51"/>
        <end position="76"/>
    </location>
</feature>
<dbReference type="OrthoDB" id="9804353at2"/>
<feature type="domain" description="ABC transmembrane type-1" evidence="8">
    <location>
        <begin position="53"/>
        <end position="237"/>
    </location>
</feature>
<dbReference type="AlphaFoldDB" id="A0A168MB45"/>
<name>A0A168MB45_9CLOT</name>
<evidence type="ECO:0000256" key="2">
    <source>
        <dbReference type="ARBA" id="ARBA00022448"/>
    </source>
</evidence>
<dbReference type="CDD" id="cd06261">
    <property type="entry name" value="TM_PBP2"/>
    <property type="match status" value="1"/>
</dbReference>
<comment type="subcellular location">
    <subcellularLocation>
        <location evidence="1 7">Cell membrane</location>
        <topology evidence="1 7">Multi-pass membrane protein</topology>
    </subcellularLocation>
</comment>
<dbReference type="Proteomes" id="UP000077407">
    <property type="component" value="Unassembled WGS sequence"/>
</dbReference>
<dbReference type="Pfam" id="PF00528">
    <property type="entry name" value="BPD_transp_1"/>
    <property type="match status" value="1"/>
</dbReference>
<evidence type="ECO:0000256" key="1">
    <source>
        <dbReference type="ARBA" id="ARBA00004651"/>
    </source>
</evidence>
<evidence type="ECO:0000256" key="7">
    <source>
        <dbReference type="RuleBase" id="RU363032"/>
    </source>
</evidence>
<evidence type="ECO:0000256" key="5">
    <source>
        <dbReference type="ARBA" id="ARBA00022989"/>
    </source>
</evidence>
<organism evidence="9 10">
    <name type="scientific">Clostridium ljungdahlii</name>
    <dbReference type="NCBI Taxonomy" id="1538"/>
    <lineage>
        <taxon>Bacteria</taxon>
        <taxon>Bacillati</taxon>
        <taxon>Bacillota</taxon>
        <taxon>Clostridia</taxon>
        <taxon>Eubacteriales</taxon>
        <taxon>Clostridiaceae</taxon>
        <taxon>Clostridium</taxon>
    </lineage>
</organism>
<feature type="transmembrane region" description="Helical" evidence="7">
    <location>
        <begin position="215"/>
        <end position="236"/>
    </location>
</feature>
<dbReference type="InterPro" id="IPR000515">
    <property type="entry name" value="MetI-like"/>
</dbReference>
<dbReference type="SUPFAM" id="SSF161098">
    <property type="entry name" value="MetI-like"/>
    <property type="match status" value="1"/>
</dbReference>
<reference evidence="9 10" key="1">
    <citation type="journal article" date="2015" name="Biotechnol. Bioeng.">
        <title>Genome sequence and phenotypic characterization of Caulobacter segnis.</title>
        <authorList>
            <person name="Patel S."/>
            <person name="Fletcher B."/>
            <person name="Scott D.C."/>
            <person name="Ely B."/>
        </authorList>
    </citation>
    <scope>NUCLEOTIDE SEQUENCE [LARGE SCALE GENOMIC DNA]</scope>
    <source>
        <strain evidence="9 10">ERI-2</strain>
    </source>
</reference>
<dbReference type="EMBL" id="LITT01000037">
    <property type="protein sequence ID" value="OAA84465.1"/>
    <property type="molecule type" value="Genomic_DNA"/>
</dbReference>
<dbReference type="InterPro" id="IPR035906">
    <property type="entry name" value="MetI-like_sf"/>
</dbReference>
<dbReference type="GO" id="GO:0005886">
    <property type="term" value="C:plasma membrane"/>
    <property type="evidence" value="ECO:0007669"/>
    <property type="project" value="UniProtKB-SubCell"/>
</dbReference>
<keyword evidence="2 7" id="KW-0813">Transport</keyword>
<evidence type="ECO:0000313" key="9">
    <source>
        <dbReference type="EMBL" id="OAA84465.1"/>
    </source>
</evidence>
<feature type="transmembrane region" description="Helical" evidence="7">
    <location>
        <begin position="88"/>
        <end position="113"/>
    </location>
</feature>
<accession>A0A168MB45</accession>
<dbReference type="PANTHER" id="PTHR30151:SF20">
    <property type="entry name" value="ABC TRANSPORTER PERMEASE PROTEIN HI_0355-RELATED"/>
    <property type="match status" value="1"/>
</dbReference>
<keyword evidence="5 7" id="KW-1133">Transmembrane helix</keyword>
<evidence type="ECO:0000256" key="6">
    <source>
        <dbReference type="ARBA" id="ARBA00023136"/>
    </source>
</evidence>
<gene>
    <name evidence="9" type="primary">ssuC_4</name>
    <name evidence="9" type="ORF">WY13_02917</name>
</gene>
<evidence type="ECO:0000256" key="4">
    <source>
        <dbReference type="ARBA" id="ARBA00022692"/>
    </source>
</evidence>